<dbReference type="PROSITE" id="PS50966">
    <property type="entry name" value="ZF_SWIM"/>
    <property type="match status" value="1"/>
</dbReference>
<name>I4IU51_MICAE</name>
<evidence type="ECO:0000313" key="4">
    <source>
        <dbReference type="Proteomes" id="UP000004047"/>
    </source>
</evidence>
<keyword evidence="1" id="KW-0479">Metal-binding</keyword>
<dbReference type="InterPro" id="IPR007527">
    <property type="entry name" value="Znf_SWIM"/>
</dbReference>
<dbReference type="GO" id="GO:0008270">
    <property type="term" value="F:zinc ion binding"/>
    <property type="evidence" value="ECO:0007669"/>
    <property type="project" value="UniProtKB-KW"/>
</dbReference>
<dbReference type="AlphaFoldDB" id="I4IU51"/>
<proteinExistence type="predicted"/>
<gene>
    <name evidence="3" type="ORF">MICAK_3530007</name>
</gene>
<reference evidence="3 4" key="1">
    <citation type="submission" date="2012-04" db="EMBL/GenBank/DDBJ databases">
        <authorList>
            <person name="Genoscope - CEA"/>
        </authorList>
    </citation>
    <scope>NUCLEOTIDE SEQUENCE [LARGE SCALE GENOMIC DNA]</scope>
    <source>
        <strain evidence="3 4">9701</strain>
    </source>
</reference>
<protein>
    <recommendedName>
        <fullName evidence="2">SWIM-type domain-containing protein</fullName>
    </recommendedName>
</protein>
<evidence type="ECO:0000256" key="1">
    <source>
        <dbReference type="PROSITE-ProRule" id="PRU00325"/>
    </source>
</evidence>
<dbReference type="HOGENOM" id="CLU_1914659_0_0_3"/>
<sequence length="132" mass="15043">MNQPNDYQKTALDRLLYTASATARILQITTDGIETVTAGDEGCQVSLREKTGTIEIPRADYIRQFVADRQARSQSLSATQHIDKKTVWTVWNESNNNRYTVTVTRDFVHCDCPDWQNQQEAFDTVKVCCKHG</sequence>
<organism evidence="3 4">
    <name type="scientific">Microcystis aeruginosa PCC 9701</name>
    <dbReference type="NCBI Taxonomy" id="721123"/>
    <lineage>
        <taxon>Bacteria</taxon>
        <taxon>Bacillati</taxon>
        <taxon>Cyanobacteriota</taxon>
        <taxon>Cyanophyceae</taxon>
        <taxon>Oscillatoriophycideae</taxon>
        <taxon>Chroococcales</taxon>
        <taxon>Microcystaceae</taxon>
        <taxon>Microcystis</taxon>
    </lineage>
</organism>
<keyword evidence="1" id="KW-0862">Zinc</keyword>
<keyword evidence="1" id="KW-0863">Zinc-finger</keyword>
<evidence type="ECO:0000259" key="2">
    <source>
        <dbReference type="PROSITE" id="PS50966"/>
    </source>
</evidence>
<feature type="domain" description="SWIM-type" evidence="2">
    <location>
        <begin position="99"/>
        <end position="132"/>
    </location>
</feature>
<evidence type="ECO:0000313" key="3">
    <source>
        <dbReference type="EMBL" id="CCI37825.1"/>
    </source>
</evidence>
<dbReference type="Proteomes" id="UP000004047">
    <property type="component" value="Unassembled WGS sequence"/>
</dbReference>
<dbReference type="RefSeq" id="WP_002803484.1">
    <property type="nucleotide sequence ID" value="NZ_HE974191.1"/>
</dbReference>
<accession>I4IU51</accession>
<dbReference type="EMBL" id="CAIQ01000283">
    <property type="protein sequence ID" value="CCI37825.1"/>
    <property type="molecule type" value="Genomic_DNA"/>
</dbReference>
<comment type="caution">
    <text evidence="3">The sequence shown here is derived from an EMBL/GenBank/DDBJ whole genome shotgun (WGS) entry which is preliminary data.</text>
</comment>